<dbReference type="EMBL" id="MU268869">
    <property type="protein sequence ID" value="KAH7903595.1"/>
    <property type="molecule type" value="Genomic_DNA"/>
</dbReference>
<gene>
    <name evidence="1" type="ORF">BJ138DRAFT_1020376</name>
</gene>
<protein>
    <submittedName>
        <fullName evidence="1">Uncharacterized protein</fullName>
    </submittedName>
</protein>
<keyword evidence="2" id="KW-1185">Reference proteome</keyword>
<accession>A0ACB7ZQV3</accession>
<evidence type="ECO:0000313" key="1">
    <source>
        <dbReference type="EMBL" id="KAH7903595.1"/>
    </source>
</evidence>
<dbReference type="Proteomes" id="UP000790377">
    <property type="component" value="Unassembled WGS sequence"/>
</dbReference>
<sequence>NLWKQSPRYAQTWCLDPKLPSDSFLKIAGPYPKHFSSLLIQLHTAHLPLNKHLHQITMSDTPHCPICPGIEESIHHFLFDCPQYVRERHTLHTMLGHNVLSLSYMLSQKEDYLNLPVYSNLPSVRYHLLL</sequence>
<evidence type="ECO:0000313" key="2">
    <source>
        <dbReference type="Proteomes" id="UP000790377"/>
    </source>
</evidence>
<proteinExistence type="predicted"/>
<name>A0ACB7ZQV3_9AGAM</name>
<organism evidence="1 2">
    <name type="scientific">Hygrophoropsis aurantiaca</name>
    <dbReference type="NCBI Taxonomy" id="72124"/>
    <lineage>
        <taxon>Eukaryota</taxon>
        <taxon>Fungi</taxon>
        <taxon>Dikarya</taxon>
        <taxon>Basidiomycota</taxon>
        <taxon>Agaricomycotina</taxon>
        <taxon>Agaricomycetes</taxon>
        <taxon>Agaricomycetidae</taxon>
        <taxon>Boletales</taxon>
        <taxon>Coniophorineae</taxon>
        <taxon>Hygrophoropsidaceae</taxon>
        <taxon>Hygrophoropsis</taxon>
    </lineage>
</organism>
<comment type="caution">
    <text evidence="1">The sequence shown here is derived from an EMBL/GenBank/DDBJ whole genome shotgun (WGS) entry which is preliminary data.</text>
</comment>
<reference evidence="1" key="1">
    <citation type="journal article" date="2021" name="New Phytol.">
        <title>Evolutionary innovations through gain and loss of genes in the ectomycorrhizal Boletales.</title>
        <authorList>
            <person name="Wu G."/>
            <person name="Miyauchi S."/>
            <person name="Morin E."/>
            <person name="Kuo A."/>
            <person name="Drula E."/>
            <person name="Varga T."/>
            <person name="Kohler A."/>
            <person name="Feng B."/>
            <person name="Cao Y."/>
            <person name="Lipzen A."/>
            <person name="Daum C."/>
            <person name="Hundley H."/>
            <person name="Pangilinan J."/>
            <person name="Johnson J."/>
            <person name="Barry K."/>
            <person name="LaButti K."/>
            <person name="Ng V."/>
            <person name="Ahrendt S."/>
            <person name="Min B."/>
            <person name="Choi I.G."/>
            <person name="Park H."/>
            <person name="Plett J.M."/>
            <person name="Magnuson J."/>
            <person name="Spatafora J.W."/>
            <person name="Nagy L.G."/>
            <person name="Henrissat B."/>
            <person name="Grigoriev I.V."/>
            <person name="Yang Z.L."/>
            <person name="Xu J."/>
            <person name="Martin F.M."/>
        </authorList>
    </citation>
    <scope>NUCLEOTIDE SEQUENCE</scope>
    <source>
        <strain evidence="1">ATCC 28755</strain>
    </source>
</reference>
<feature type="non-terminal residue" evidence="1">
    <location>
        <position position="1"/>
    </location>
</feature>